<dbReference type="AlphaFoldDB" id="A0A078RY63"/>
<evidence type="ECO:0000313" key="1">
    <source>
        <dbReference type="EMBL" id="KDS48722.1"/>
    </source>
</evidence>
<proteinExistence type="predicted"/>
<name>A0A078RY63_BACUN</name>
<gene>
    <name evidence="1" type="ORF">M094_2411</name>
</gene>
<accession>A0A078RY63</accession>
<comment type="caution">
    <text evidence="1">The sequence shown here is derived from an EMBL/GenBank/DDBJ whole genome shotgun (WGS) entry which is preliminary data.</text>
</comment>
<reference evidence="1 2" key="1">
    <citation type="submission" date="2014-04" db="EMBL/GenBank/DDBJ databases">
        <authorList>
            <person name="Sears C."/>
            <person name="Carroll K."/>
            <person name="Sack B.R."/>
            <person name="Qadri F."/>
            <person name="Myers L.L."/>
            <person name="Chung G.-T."/>
            <person name="Escheverria P."/>
            <person name="Fraser C.M."/>
            <person name="Sadzewicz L."/>
            <person name="Shefchek K.A."/>
            <person name="Tallon L."/>
            <person name="Das S.P."/>
            <person name="Daugherty S."/>
            <person name="Mongodin E.F."/>
        </authorList>
    </citation>
    <scope>NUCLEOTIDE SEQUENCE [LARGE SCALE GENOMIC DNA]</scope>
    <source>
        <strain evidence="1 2">3978 T3 ii</strain>
    </source>
</reference>
<organism evidence="1 2">
    <name type="scientific">Bacteroides uniformis str. 3978 T3 ii</name>
    <dbReference type="NCBI Taxonomy" id="1339349"/>
    <lineage>
        <taxon>Bacteria</taxon>
        <taxon>Pseudomonadati</taxon>
        <taxon>Bacteroidota</taxon>
        <taxon>Bacteroidia</taxon>
        <taxon>Bacteroidales</taxon>
        <taxon>Bacteroidaceae</taxon>
        <taxon>Bacteroides</taxon>
    </lineage>
</organism>
<dbReference type="EMBL" id="JNHN01000179">
    <property type="protein sequence ID" value="KDS48722.1"/>
    <property type="molecule type" value="Genomic_DNA"/>
</dbReference>
<dbReference type="Proteomes" id="UP000028013">
    <property type="component" value="Unassembled WGS sequence"/>
</dbReference>
<protein>
    <submittedName>
        <fullName evidence="1">Uncharacterized protein</fullName>
    </submittedName>
</protein>
<sequence>MLIIRQIYYFIKLTINTYFTRNLYYSICNDEYCNNNISSVNFKISHF</sequence>
<evidence type="ECO:0000313" key="2">
    <source>
        <dbReference type="Proteomes" id="UP000028013"/>
    </source>
</evidence>